<evidence type="ECO:0000313" key="3">
    <source>
        <dbReference type="Proteomes" id="UP000030401"/>
    </source>
</evidence>
<dbReference type="SUPFAM" id="SSF52540">
    <property type="entry name" value="P-loop containing nucleoside triphosphate hydrolases"/>
    <property type="match status" value="1"/>
</dbReference>
<evidence type="ECO:0000259" key="1">
    <source>
        <dbReference type="Pfam" id="PF00005"/>
    </source>
</evidence>
<dbReference type="GO" id="GO:0005886">
    <property type="term" value="C:plasma membrane"/>
    <property type="evidence" value="ECO:0007669"/>
    <property type="project" value="TreeGrafter"/>
</dbReference>
<dbReference type="Pfam" id="PF00005">
    <property type="entry name" value="ABC_tran"/>
    <property type="match status" value="1"/>
</dbReference>
<dbReference type="AlphaFoldDB" id="A0A0A5G6T8"/>
<dbReference type="PANTHER" id="PTHR24220:SF692">
    <property type="entry name" value="ABC TRANSPORTER DOMAIN-CONTAINING PROTEIN"/>
    <property type="match status" value="1"/>
</dbReference>
<dbReference type="PANTHER" id="PTHR24220">
    <property type="entry name" value="IMPORT ATP-BINDING PROTEIN"/>
    <property type="match status" value="1"/>
</dbReference>
<name>A0A0A5G6T8_9BACI</name>
<feature type="domain" description="ABC transporter" evidence="1">
    <location>
        <begin position="2"/>
        <end position="86"/>
    </location>
</feature>
<dbReference type="STRING" id="1385512.N784_03240"/>
<comment type="caution">
    <text evidence="2">The sequence shown here is derived from an EMBL/GenBank/DDBJ whole genome shotgun (WGS) entry which is preliminary data.</text>
</comment>
<keyword evidence="2" id="KW-0067">ATP-binding</keyword>
<dbReference type="EMBL" id="AVPG01000010">
    <property type="protein sequence ID" value="KGX86883.1"/>
    <property type="molecule type" value="Genomic_DNA"/>
</dbReference>
<dbReference type="InterPro" id="IPR027417">
    <property type="entry name" value="P-loop_NTPase"/>
</dbReference>
<dbReference type="InterPro" id="IPR015854">
    <property type="entry name" value="ABC_transpr_LolD-like"/>
</dbReference>
<dbReference type="InterPro" id="IPR003439">
    <property type="entry name" value="ABC_transporter-like_ATP-bd"/>
</dbReference>
<dbReference type="eggNOG" id="COG1136">
    <property type="taxonomic scope" value="Bacteria"/>
</dbReference>
<gene>
    <name evidence="2" type="ORF">N784_03240</name>
</gene>
<sequence length="136" mass="15594">MSYNSHNFALIEKYSVFENIRIPLSYSKKYNKKEAREKTQLLTKKIGIHDRLKELVHHLSGGQRQRVAIARALINDPDIILADEPTEALDSETTKEIMLLLKKLCNEGKTILIVTHDTNVADYCHYTINTKDGKLV</sequence>
<dbReference type="GO" id="GO:0016887">
    <property type="term" value="F:ATP hydrolysis activity"/>
    <property type="evidence" value="ECO:0007669"/>
    <property type="project" value="InterPro"/>
</dbReference>
<keyword evidence="3" id="KW-1185">Reference proteome</keyword>
<accession>A0A0A5G6T8</accession>
<evidence type="ECO:0000313" key="2">
    <source>
        <dbReference type="EMBL" id="KGX86883.1"/>
    </source>
</evidence>
<dbReference type="RefSeq" id="WP_052127208.1">
    <property type="nucleotide sequence ID" value="NZ_AVPG01000010.1"/>
</dbReference>
<dbReference type="GO" id="GO:0022857">
    <property type="term" value="F:transmembrane transporter activity"/>
    <property type="evidence" value="ECO:0007669"/>
    <property type="project" value="TreeGrafter"/>
</dbReference>
<proteinExistence type="predicted"/>
<dbReference type="Gene3D" id="3.40.50.300">
    <property type="entry name" value="P-loop containing nucleotide triphosphate hydrolases"/>
    <property type="match status" value="1"/>
</dbReference>
<organism evidence="2 3">
    <name type="scientific">Pontibacillus litoralis JSM 072002</name>
    <dbReference type="NCBI Taxonomy" id="1385512"/>
    <lineage>
        <taxon>Bacteria</taxon>
        <taxon>Bacillati</taxon>
        <taxon>Bacillota</taxon>
        <taxon>Bacilli</taxon>
        <taxon>Bacillales</taxon>
        <taxon>Bacillaceae</taxon>
        <taxon>Pontibacillus</taxon>
    </lineage>
</organism>
<dbReference type="GO" id="GO:0005524">
    <property type="term" value="F:ATP binding"/>
    <property type="evidence" value="ECO:0007669"/>
    <property type="project" value="UniProtKB-KW"/>
</dbReference>
<keyword evidence="2" id="KW-0547">Nucleotide-binding</keyword>
<dbReference type="OrthoDB" id="9791546at2"/>
<reference evidence="2 3" key="1">
    <citation type="submission" date="2013-08" db="EMBL/GenBank/DDBJ databases">
        <authorList>
            <person name="Huang J."/>
            <person name="Wang G."/>
        </authorList>
    </citation>
    <scope>NUCLEOTIDE SEQUENCE [LARGE SCALE GENOMIC DNA]</scope>
    <source>
        <strain evidence="2 3">JSM 072002</strain>
    </source>
</reference>
<dbReference type="Proteomes" id="UP000030401">
    <property type="component" value="Unassembled WGS sequence"/>
</dbReference>
<protein>
    <submittedName>
        <fullName evidence="2">Peptide ABC transporter ATP-binding protein</fullName>
    </submittedName>
</protein>